<keyword evidence="2" id="KW-0812">Transmembrane</keyword>
<sequence length="149" mass="16558">MDDSNKSVRNQEEEQSFPDRVENEPSLPEHGEELQHETEVERVANQPVYGESYDEEYAQEAVMPMNEPIRSEESETTMETDVKAGMGWVALSAAILSFFFAPFLLGIVGIALGVVSKRRGADTLGNMAIIISIVSILFSLFLTPITQVF</sequence>
<evidence type="ECO:0000256" key="2">
    <source>
        <dbReference type="SAM" id="Phobius"/>
    </source>
</evidence>
<dbReference type="InterPro" id="IPR055338">
    <property type="entry name" value="YqfX-like"/>
</dbReference>
<feature type="compositionally biased region" description="Basic and acidic residues" evidence="1">
    <location>
        <begin position="1"/>
        <end position="42"/>
    </location>
</feature>
<reference evidence="4" key="1">
    <citation type="journal article" date="2019" name="Int. J. Syst. Evol. Microbiol.">
        <title>The Global Catalogue of Microorganisms (GCM) 10K type strain sequencing project: providing services to taxonomists for standard genome sequencing and annotation.</title>
        <authorList>
            <consortium name="The Broad Institute Genomics Platform"/>
            <consortium name="The Broad Institute Genome Sequencing Center for Infectious Disease"/>
            <person name="Wu L."/>
            <person name="Ma J."/>
        </authorList>
    </citation>
    <scope>NUCLEOTIDE SEQUENCE [LARGE SCALE GENOMIC DNA]</scope>
    <source>
        <strain evidence="4">CCUG 73951</strain>
    </source>
</reference>
<evidence type="ECO:0008006" key="5">
    <source>
        <dbReference type="Google" id="ProtNLM"/>
    </source>
</evidence>
<dbReference type="RefSeq" id="WP_289214472.1">
    <property type="nucleotide sequence ID" value="NZ_JAPVRC010000001.1"/>
</dbReference>
<comment type="caution">
    <text evidence="3">The sequence shown here is derived from an EMBL/GenBank/DDBJ whole genome shotgun (WGS) entry which is preliminary data.</text>
</comment>
<feature type="transmembrane region" description="Helical" evidence="2">
    <location>
        <begin position="88"/>
        <end position="115"/>
    </location>
</feature>
<evidence type="ECO:0000313" key="4">
    <source>
        <dbReference type="Proteomes" id="UP001596494"/>
    </source>
</evidence>
<keyword evidence="2" id="KW-0472">Membrane</keyword>
<gene>
    <name evidence="3" type="ORF">ACFQMN_08405</name>
</gene>
<accession>A0ABW2K451</accession>
<dbReference type="Proteomes" id="UP001596494">
    <property type="component" value="Unassembled WGS sequence"/>
</dbReference>
<dbReference type="PANTHER" id="PTHR40040:SF1">
    <property type="entry name" value="MEMBRANE PROTEIN"/>
    <property type="match status" value="1"/>
</dbReference>
<evidence type="ECO:0000256" key="1">
    <source>
        <dbReference type="SAM" id="MobiDB-lite"/>
    </source>
</evidence>
<dbReference type="PANTHER" id="PTHR40040">
    <property type="entry name" value="SMALL HYDROPHOBIC PROTEIN-RELATED"/>
    <property type="match status" value="1"/>
</dbReference>
<keyword evidence="4" id="KW-1185">Reference proteome</keyword>
<proteinExistence type="predicted"/>
<dbReference type="EMBL" id="JBHTBY010000006">
    <property type="protein sequence ID" value="MFC7320898.1"/>
    <property type="molecule type" value="Genomic_DNA"/>
</dbReference>
<keyword evidence="2" id="KW-1133">Transmembrane helix</keyword>
<protein>
    <recommendedName>
        <fullName evidence="5">DUF4190 domain-containing protein</fullName>
    </recommendedName>
</protein>
<evidence type="ECO:0000313" key="3">
    <source>
        <dbReference type="EMBL" id="MFC7320898.1"/>
    </source>
</evidence>
<organism evidence="3 4">
    <name type="scientific">Halobacillus campisalis</name>
    <dbReference type="NCBI Taxonomy" id="435909"/>
    <lineage>
        <taxon>Bacteria</taxon>
        <taxon>Bacillati</taxon>
        <taxon>Bacillota</taxon>
        <taxon>Bacilli</taxon>
        <taxon>Bacillales</taxon>
        <taxon>Bacillaceae</taxon>
        <taxon>Halobacillus</taxon>
    </lineage>
</organism>
<feature type="transmembrane region" description="Helical" evidence="2">
    <location>
        <begin position="127"/>
        <end position="146"/>
    </location>
</feature>
<name>A0ABW2K451_9BACI</name>
<feature type="region of interest" description="Disordered" evidence="1">
    <location>
        <begin position="1"/>
        <end position="46"/>
    </location>
</feature>